<feature type="region of interest" description="Disordered" evidence="1">
    <location>
        <begin position="15"/>
        <end position="95"/>
    </location>
</feature>
<feature type="compositionally biased region" description="Low complexity" evidence="1">
    <location>
        <begin position="15"/>
        <end position="32"/>
    </location>
</feature>
<evidence type="ECO:0000313" key="4">
    <source>
        <dbReference type="Proteomes" id="UP000319576"/>
    </source>
</evidence>
<dbReference type="AlphaFoldDB" id="A0A517XNY7"/>
<organism evidence="3 4">
    <name type="scientific">Urbifossiella limnaea</name>
    <dbReference type="NCBI Taxonomy" id="2528023"/>
    <lineage>
        <taxon>Bacteria</taxon>
        <taxon>Pseudomonadati</taxon>
        <taxon>Planctomycetota</taxon>
        <taxon>Planctomycetia</taxon>
        <taxon>Gemmatales</taxon>
        <taxon>Gemmataceae</taxon>
        <taxon>Urbifossiella</taxon>
    </lineage>
</organism>
<keyword evidence="2" id="KW-0732">Signal</keyword>
<evidence type="ECO:0000256" key="1">
    <source>
        <dbReference type="SAM" id="MobiDB-lite"/>
    </source>
</evidence>
<sequence precursor="true">MRRLLAAAALGVAAGTASAQTGTATGTTTTSRPGGGSAMPGQVVGSSYNLAGSAPQPVGSPVGSPVGTPLPPAGTPITRPYDPRRPNDVFRGTGLSPNQVIAPISAFPPLPGQEKNLIDRMYDKLDSFWSINIFARQAEPLERPPTVTPGIFRRNRERHDDRMWRRD</sequence>
<evidence type="ECO:0000313" key="3">
    <source>
        <dbReference type="EMBL" id="QDU19192.1"/>
    </source>
</evidence>
<feature type="region of interest" description="Disordered" evidence="1">
    <location>
        <begin position="142"/>
        <end position="167"/>
    </location>
</feature>
<feature type="chain" id="PRO_5021731818" evidence="2">
    <location>
        <begin position="20"/>
        <end position="167"/>
    </location>
</feature>
<gene>
    <name evidence="3" type="ORF">ETAA1_10960</name>
</gene>
<keyword evidence="4" id="KW-1185">Reference proteome</keyword>
<reference evidence="3 4" key="1">
    <citation type="submission" date="2019-02" db="EMBL/GenBank/DDBJ databases">
        <title>Deep-cultivation of Planctomycetes and their phenomic and genomic characterization uncovers novel biology.</title>
        <authorList>
            <person name="Wiegand S."/>
            <person name="Jogler M."/>
            <person name="Boedeker C."/>
            <person name="Pinto D."/>
            <person name="Vollmers J."/>
            <person name="Rivas-Marin E."/>
            <person name="Kohn T."/>
            <person name="Peeters S.H."/>
            <person name="Heuer A."/>
            <person name="Rast P."/>
            <person name="Oberbeckmann S."/>
            <person name="Bunk B."/>
            <person name="Jeske O."/>
            <person name="Meyerdierks A."/>
            <person name="Storesund J.E."/>
            <person name="Kallscheuer N."/>
            <person name="Luecker S."/>
            <person name="Lage O.M."/>
            <person name="Pohl T."/>
            <person name="Merkel B.J."/>
            <person name="Hornburger P."/>
            <person name="Mueller R.-W."/>
            <person name="Bruemmer F."/>
            <person name="Labrenz M."/>
            <person name="Spormann A.M."/>
            <person name="Op den Camp H."/>
            <person name="Overmann J."/>
            <person name="Amann R."/>
            <person name="Jetten M.S.M."/>
            <person name="Mascher T."/>
            <person name="Medema M.H."/>
            <person name="Devos D.P."/>
            <person name="Kaster A.-K."/>
            <person name="Ovreas L."/>
            <person name="Rohde M."/>
            <person name="Galperin M.Y."/>
            <person name="Jogler C."/>
        </authorList>
    </citation>
    <scope>NUCLEOTIDE SEQUENCE [LARGE SCALE GENOMIC DNA]</scope>
    <source>
        <strain evidence="3 4">ETA_A1</strain>
    </source>
</reference>
<dbReference type="Proteomes" id="UP000319576">
    <property type="component" value="Chromosome"/>
</dbReference>
<dbReference type="OrthoDB" id="9977306at2"/>
<feature type="signal peptide" evidence="2">
    <location>
        <begin position="1"/>
        <end position="19"/>
    </location>
</feature>
<feature type="compositionally biased region" description="Basic and acidic residues" evidence="1">
    <location>
        <begin position="157"/>
        <end position="167"/>
    </location>
</feature>
<dbReference type="KEGG" id="uli:ETAA1_10960"/>
<dbReference type="EMBL" id="CP036273">
    <property type="protein sequence ID" value="QDU19192.1"/>
    <property type="molecule type" value="Genomic_DNA"/>
</dbReference>
<proteinExistence type="predicted"/>
<accession>A0A517XNY7</accession>
<dbReference type="RefSeq" id="WP_145235010.1">
    <property type="nucleotide sequence ID" value="NZ_CP036273.1"/>
</dbReference>
<evidence type="ECO:0000256" key="2">
    <source>
        <dbReference type="SAM" id="SignalP"/>
    </source>
</evidence>
<protein>
    <submittedName>
        <fullName evidence="3">Uncharacterized protein</fullName>
    </submittedName>
</protein>
<feature type="compositionally biased region" description="Low complexity" evidence="1">
    <location>
        <begin position="52"/>
        <end position="67"/>
    </location>
</feature>
<name>A0A517XNY7_9BACT</name>